<dbReference type="PANTHER" id="PTHR28122:SF1">
    <property type="entry name" value="E3 UBIQUITIN-PROTEIN LIGASE SUBSTRATE RECEPTOR MMS22"/>
    <property type="match status" value="1"/>
</dbReference>
<organism evidence="2 3">
    <name type="scientific">Lasiodiplodia theobromae</name>
    <dbReference type="NCBI Taxonomy" id="45133"/>
    <lineage>
        <taxon>Eukaryota</taxon>
        <taxon>Fungi</taxon>
        <taxon>Dikarya</taxon>
        <taxon>Ascomycota</taxon>
        <taxon>Pezizomycotina</taxon>
        <taxon>Dothideomycetes</taxon>
        <taxon>Dothideomycetes incertae sedis</taxon>
        <taxon>Botryosphaeriales</taxon>
        <taxon>Botryosphaeriaceae</taxon>
        <taxon>Lasiodiplodia</taxon>
    </lineage>
</organism>
<dbReference type="InterPro" id="IPR019021">
    <property type="entry name" value="Mms22"/>
</dbReference>
<keyword evidence="1" id="KW-0175">Coiled coil</keyword>
<evidence type="ECO:0000313" key="2">
    <source>
        <dbReference type="EMBL" id="KAB2573150.1"/>
    </source>
</evidence>
<feature type="coiled-coil region" evidence="1">
    <location>
        <begin position="324"/>
        <end position="351"/>
    </location>
</feature>
<gene>
    <name evidence="2" type="primary">mus7</name>
    <name evidence="2" type="ORF">DBV05_g8201</name>
</gene>
<dbReference type="GO" id="GO:0035361">
    <property type="term" value="C:Cul8-RING ubiquitin ligase complex"/>
    <property type="evidence" value="ECO:0007669"/>
    <property type="project" value="TreeGrafter"/>
</dbReference>
<dbReference type="GO" id="GO:0031297">
    <property type="term" value="P:replication fork processing"/>
    <property type="evidence" value="ECO:0007669"/>
    <property type="project" value="InterPro"/>
</dbReference>
<proteinExistence type="predicted"/>
<dbReference type="Pfam" id="PF09462">
    <property type="entry name" value="Mus7"/>
    <property type="match status" value="1"/>
</dbReference>
<accession>A0A5N5D732</accession>
<keyword evidence="3" id="KW-1185">Reference proteome</keyword>
<evidence type="ECO:0000256" key="1">
    <source>
        <dbReference type="SAM" id="Coils"/>
    </source>
</evidence>
<name>A0A5N5D732_9PEZI</name>
<dbReference type="EMBL" id="VCHE01000064">
    <property type="protein sequence ID" value="KAB2573150.1"/>
    <property type="molecule type" value="Genomic_DNA"/>
</dbReference>
<evidence type="ECO:0000313" key="3">
    <source>
        <dbReference type="Proteomes" id="UP000325902"/>
    </source>
</evidence>
<sequence>MAELRSYTDENRRHTAREQGIREDRVAVETVVMVNHMLLARGTPQWSFWDLVKHEWSSSVAKFCHVQSFERLWYDVFVLLPYMEIDSDGLIKPGHHMHSAQGDWSVVVPILSRLFVLYVETAQTNEASVNVYVRSCLIRCCNLMHTWGWKKCDSLLTSVFDFFSRRGFNNLQNEESKGSPRFLEDLHQHPRLDIQPDDRTFHIFLKILAVGFNCLRLICKERQIQNIAWRLVPNHRRTYHKEEELRHEDLDGLRNQHDLLCTLYWASPPGFRPRLTSLRNLVDQTRSHREVCRLSVRAWSNLVRYQISTTEGKEPLEPFADWFKEIISQNLVQYRQARSEAESQYEAARSAGNDNISAEQLQLTVKNNQAQIIATLGDAVYGMKAAIVAAHDTETATSLLDKSAIADVFKLFDAKNAQVGKIIAEVLEVFQAYLKFVQTKESQVESQQVSEDSQDYGGGFSLEDIEPTALNSATTPQSSVDFLHDAVWHLVSSCFGADTAPNDLLLTKVVETWTMIAHHSVRKGQRGWGSFLDSYHANSWRQLQDTEQTRRYTALFMAMVLDQDARSYDENKDDIFWSWFISLVERESTLKFQHRLTTSLINRDPDHQLFKNLPFLLDPRSGRVDIKLPEFRQRRLSLISSLLSNMRDDYEAAMQAGRRDLPGLRREYTELIRQFMAAMKKNYLDLGQNSDKKGAYVDFIHNVVEFLQQHTHDICPVDPFFTDSSAFPLPATDPTYVVGRLKSYVPKLLEQRTLKQLVSFVQNVSERAAVDNEQAYLASQLRTATVGTPEQGDARKPTLRQVLLCAIFPAYIEQAFKTVAGWILAEPLLQASRPILEELNYQNCQYSISDAGSVGIVDVLLSTMLDALYSTTELLITHSGLLEQPHVLHILALIFNAATATVLPASHIYRRTGRAVGAVQRIDAFKAFSLFVASSIVNPEDVNAFSPYPANDPDPLAEEQTQRFAEARQLCARNLAEALSANHWVQQGEQYFLVRKNGRRAIHTAVGSLDEERRGVLLAIEEFHARLRLALWDGEEDLREKRKSGKKGRWPMKDGEMLVI</sequence>
<comment type="caution">
    <text evidence="2">The sequence shown here is derived from an EMBL/GenBank/DDBJ whole genome shotgun (WGS) entry which is preliminary data.</text>
</comment>
<reference evidence="2 3" key="1">
    <citation type="journal article" date="2019" name="Sci. Rep.">
        <title>A multi-omics analysis of the grapevine pathogen Lasiodiplodia theobromae reveals that temperature affects the expression of virulence- and pathogenicity-related genes.</title>
        <authorList>
            <person name="Felix C."/>
            <person name="Meneses R."/>
            <person name="Goncalves M.F.M."/>
            <person name="Tilleman L."/>
            <person name="Duarte A.S."/>
            <person name="Jorrin-Novo J.V."/>
            <person name="Van de Peer Y."/>
            <person name="Deforce D."/>
            <person name="Van Nieuwerburgh F."/>
            <person name="Esteves A.C."/>
            <person name="Alves A."/>
        </authorList>
    </citation>
    <scope>NUCLEOTIDE SEQUENCE [LARGE SCALE GENOMIC DNA]</scope>
    <source>
        <strain evidence="2 3">LA-SOL3</strain>
    </source>
</reference>
<dbReference type="Proteomes" id="UP000325902">
    <property type="component" value="Unassembled WGS sequence"/>
</dbReference>
<dbReference type="AlphaFoldDB" id="A0A5N5D732"/>
<dbReference type="OrthoDB" id="2386201at2759"/>
<dbReference type="GO" id="GO:0000724">
    <property type="term" value="P:double-strand break repair via homologous recombination"/>
    <property type="evidence" value="ECO:0007669"/>
    <property type="project" value="TreeGrafter"/>
</dbReference>
<protein>
    <submittedName>
        <fullName evidence="2">Protein mms22</fullName>
    </submittedName>
</protein>
<dbReference type="PANTHER" id="PTHR28122">
    <property type="entry name" value="E3 UBIQUITIN-PROTEIN LIGASE SUBSTRATE RECEPTOR MMS22"/>
    <property type="match status" value="1"/>
</dbReference>
<dbReference type="GO" id="GO:0005634">
    <property type="term" value="C:nucleus"/>
    <property type="evidence" value="ECO:0007669"/>
    <property type="project" value="InterPro"/>
</dbReference>